<dbReference type="PROSITE" id="PS51819">
    <property type="entry name" value="VOC"/>
    <property type="match status" value="1"/>
</dbReference>
<dbReference type="SUPFAM" id="SSF54593">
    <property type="entry name" value="Glyoxalase/Bleomycin resistance protein/Dihydroxybiphenyl dioxygenase"/>
    <property type="match status" value="1"/>
</dbReference>
<feature type="domain" description="VOC" evidence="1">
    <location>
        <begin position="32"/>
        <end position="167"/>
    </location>
</feature>
<evidence type="ECO:0000313" key="2">
    <source>
        <dbReference type="EMBL" id="ADP82092.1"/>
    </source>
</evidence>
<dbReference type="KEGG" id="fri:FraEuI1c_4091"/>
<dbReference type="AlphaFoldDB" id="E3J973"/>
<dbReference type="eggNOG" id="COG3185">
    <property type="taxonomic scope" value="Bacteria"/>
</dbReference>
<dbReference type="EMBL" id="CP002299">
    <property type="protein sequence ID" value="ADP82092.1"/>
    <property type="molecule type" value="Genomic_DNA"/>
</dbReference>
<dbReference type="OrthoDB" id="4578369at2"/>
<sequence length="188" mass="20654">MTSDHEPAATPGQERAGAAKDLGGLLGRIGPSFFQTAWVVADLDAAKKAMQDTLGCGEFAEFRMEQKWTLRGERVAGGLALGYARTGNMQVELMQPLTGTTIQHEFLTERGPGPHHYGYLVTNLAESVAAAADFGFTETMSGRFGTVKVSFIDTYTELGVYLELIEDPDDLYWATKPWRDSRDQVRLT</sequence>
<dbReference type="Proteomes" id="UP000002484">
    <property type="component" value="Chromosome"/>
</dbReference>
<dbReference type="Pfam" id="PF13669">
    <property type="entry name" value="Glyoxalase_4"/>
    <property type="match status" value="1"/>
</dbReference>
<dbReference type="InterPro" id="IPR037523">
    <property type="entry name" value="VOC_core"/>
</dbReference>
<gene>
    <name evidence="2" type="ordered locus">FraEuI1c_4091</name>
</gene>
<dbReference type="RefSeq" id="WP_013425210.1">
    <property type="nucleotide sequence ID" value="NC_014666.1"/>
</dbReference>
<name>E3J973_PSEI1</name>
<dbReference type="HOGENOM" id="CLU_1553058_0_0_11"/>
<evidence type="ECO:0000259" key="1">
    <source>
        <dbReference type="PROSITE" id="PS51819"/>
    </source>
</evidence>
<protein>
    <recommendedName>
        <fullName evidence="1">VOC domain-containing protein</fullName>
    </recommendedName>
</protein>
<organism evidence="2 3">
    <name type="scientific">Pseudofrankia inefficax (strain DSM 45817 / CECT 9037 / DDB 130130 / EuI1c)</name>
    <name type="common">Frankia inefficax</name>
    <dbReference type="NCBI Taxonomy" id="298654"/>
    <lineage>
        <taxon>Bacteria</taxon>
        <taxon>Bacillati</taxon>
        <taxon>Actinomycetota</taxon>
        <taxon>Actinomycetes</taxon>
        <taxon>Frankiales</taxon>
        <taxon>Frankiaceae</taxon>
        <taxon>Pseudofrankia</taxon>
    </lineage>
</organism>
<dbReference type="InParanoid" id="E3J973"/>
<reference evidence="2 3" key="1">
    <citation type="submission" date="2010-10" db="EMBL/GenBank/DDBJ databases">
        <title>Complete sequence of Frankia sp. EuI1c.</title>
        <authorList>
            <consortium name="US DOE Joint Genome Institute"/>
            <person name="Lucas S."/>
            <person name="Copeland A."/>
            <person name="Lapidus A."/>
            <person name="Cheng J.-F."/>
            <person name="Bruce D."/>
            <person name="Goodwin L."/>
            <person name="Pitluck S."/>
            <person name="Chertkov O."/>
            <person name="Detter J.C."/>
            <person name="Han C."/>
            <person name="Tapia R."/>
            <person name="Land M."/>
            <person name="Hauser L."/>
            <person name="Jeffries C."/>
            <person name="Kyrpides N."/>
            <person name="Ivanova N."/>
            <person name="Mikhailova N."/>
            <person name="Beauchemin N."/>
            <person name="Sen A."/>
            <person name="Sur S.A."/>
            <person name="Gtari M."/>
            <person name="Wall L."/>
            <person name="Tisa L."/>
            <person name="Woyke T."/>
        </authorList>
    </citation>
    <scope>NUCLEOTIDE SEQUENCE [LARGE SCALE GENOMIC DNA]</scope>
    <source>
        <strain evidence="3">DSM 45817 / CECT 9037 / EuI1c</strain>
    </source>
</reference>
<dbReference type="InterPro" id="IPR029068">
    <property type="entry name" value="Glyas_Bleomycin-R_OHBP_Dase"/>
</dbReference>
<dbReference type="Gene3D" id="3.10.180.10">
    <property type="entry name" value="2,3-Dihydroxybiphenyl 1,2-Dioxygenase, domain 1"/>
    <property type="match status" value="1"/>
</dbReference>
<dbReference type="STRING" id="298654.FraEuI1c_4091"/>
<proteinExistence type="predicted"/>
<keyword evidence="3" id="KW-1185">Reference proteome</keyword>
<evidence type="ECO:0000313" key="3">
    <source>
        <dbReference type="Proteomes" id="UP000002484"/>
    </source>
</evidence>
<accession>E3J973</accession>